<dbReference type="OrthoDB" id="648192at2"/>
<reference evidence="1 2" key="2">
    <citation type="submission" date="2011-11" db="EMBL/GenBank/DDBJ databases">
        <authorList>
            <consortium name="US DOE Joint Genome Institute"/>
            <person name="Lucas S."/>
            <person name="Han J."/>
            <person name="Lapidus A."/>
            <person name="Cheng J.-F."/>
            <person name="Goodwin L."/>
            <person name="Pitluck S."/>
            <person name="Peters L."/>
            <person name="Ovchinnikova G."/>
            <person name="Zhang X."/>
            <person name="Detter J.C."/>
            <person name="Han C."/>
            <person name="Tapia R."/>
            <person name="Land M."/>
            <person name="Hauser L."/>
            <person name="Kyrpides N."/>
            <person name="Ivanova N."/>
            <person name="Pagani I."/>
            <person name="Vogl K."/>
            <person name="Liu Z."/>
            <person name="Overmann J."/>
            <person name="Frigaard N.-U."/>
            <person name="Bryant D."/>
            <person name="Woyke T."/>
        </authorList>
    </citation>
    <scope>NUCLEOTIDE SEQUENCE [LARGE SCALE GENOMIC DNA]</scope>
    <source>
        <strain evidence="1 2">970</strain>
    </source>
</reference>
<dbReference type="EMBL" id="JH603163">
    <property type="protein sequence ID" value="EIC24000.1"/>
    <property type="molecule type" value="Genomic_DNA"/>
</dbReference>
<reference evidence="2" key="1">
    <citation type="submission" date="2011-06" db="EMBL/GenBank/DDBJ databases">
        <authorList>
            <consortium name="US DOE Joint Genome Institute (JGI-PGF)"/>
            <person name="Lucas S."/>
            <person name="Han J."/>
            <person name="Lapidus A."/>
            <person name="Cheng J.-F."/>
            <person name="Goodwin L."/>
            <person name="Pitluck S."/>
            <person name="Peters L."/>
            <person name="Land M.L."/>
            <person name="Hauser L."/>
            <person name="Vogl K."/>
            <person name="Liu Z."/>
            <person name="Overmann J."/>
            <person name="Frigaard N.-U."/>
            <person name="Bryant D.A."/>
            <person name="Woyke T.J."/>
        </authorList>
    </citation>
    <scope>NUCLEOTIDE SEQUENCE [LARGE SCALE GENOMIC DNA]</scope>
    <source>
        <strain evidence="2">970</strain>
    </source>
</reference>
<evidence type="ECO:0000313" key="1">
    <source>
        <dbReference type="EMBL" id="EIC24000.1"/>
    </source>
</evidence>
<keyword evidence="2" id="KW-1185">Reference proteome</keyword>
<accession>H8YVR0</accession>
<dbReference type="STRING" id="631362.Thi970DRAFT_00137"/>
<gene>
    <name evidence="1" type="ORF">Thi970DRAFT_00137</name>
</gene>
<name>H8YVR0_9GAMM</name>
<dbReference type="eggNOG" id="ENOG502Z937">
    <property type="taxonomic scope" value="Bacteria"/>
</dbReference>
<dbReference type="Proteomes" id="UP000002964">
    <property type="component" value="Unassembled WGS sequence"/>
</dbReference>
<proteinExistence type="predicted"/>
<evidence type="ECO:0000313" key="2">
    <source>
        <dbReference type="Proteomes" id="UP000002964"/>
    </source>
</evidence>
<protein>
    <submittedName>
        <fullName evidence="1">Uncharacterized protein</fullName>
    </submittedName>
</protein>
<dbReference type="HOGENOM" id="CLU_103679_0_0_6"/>
<organism evidence="1 2">
    <name type="scientific">Thiorhodovibrio frisius</name>
    <dbReference type="NCBI Taxonomy" id="631362"/>
    <lineage>
        <taxon>Bacteria</taxon>
        <taxon>Pseudomonadati</taxon>
        <taxon>Pseudomonadota</taxon>
        <taxon>Gammaproteobacteria</taxon>
        <taxon>Chromatiales</taxon>
        <taxon>Chromatiaceae</taxon>
        <taxon>Thiorhodovibrio</taxon>
    </lineage>
</organism>
<dbReference type="InterPro" id="IPR029057">
    <property type="entry name" value="PRTase-like"/>
</dbReference>
<sequence>MQQASRKYSDFADALARRALDKLIASTQSPSEYQAAMLELGHQLGGILRRQIPRGHQCLVVSTAEDADYLSTGVIESLEADHDTLAAVFWNNHYSINGSNIAPIVHHFIQPGFESAKAIIFVKSIISTSCVVRTNILSLLESVKADDIYIVAPVIYIDAEQALKAEFPASISERFRFVYFAVDEERTTTGNVVPGIGGQVYQLLGMADQPARTGYLPNLVKKRACL</sequence>
<dbReference type="AlphaFoldDB" id="H8YVR0"/>
<dbReference type="Gene3D" id="3.40.50.2020">
    <property type="match status" value="1"/>
</dbReference>